<evidence type="ECO:0000313" key="8">
    <source>
        <dbReference type="EnsemblMetazoa" id="HelroP164816"/>
    </source>
</evidence>
<dbReference type="Gene3D" id="1.10.2000.10">
    <property type="entry name" value="Frizzled cysteine-rich domain"/>
    <property type="match status" value="1"/>
</dbReference>
<keyword evidence="4" id="KW-0812">Transmembrane</keyword>
<proteinExistence type="predicted"/>
<dbReference type="EMBL" id="KB097639">
    <property type="protein sequence ID" value="ESN92720.1"/>
    <property type="molecule type" value="Genomic_DNA"/>
</dbReference>
<feature type="domain" description="FZ" evidence="6">
    <location>
        <begin position="33"/>
        <end position="231"/>
    </location>
</feature>
<feature type="domain" description="Protein kinase" evidence="5">
    <location>
        <begin position="358"/>
        <end position="639"/>
    </location>
</feature>
<feature type="region of interest" description="Disordered" evidence="3">
    <location>
        <begin position="140"/>
        <end position="160"/>
    </location>
</feature>
<evidence type="ECO:0000313" key="7">
    <source>
        <dbReference type="EMBL" id="ESN92720.1"/>
    </source>
</evidence>
<dbReference type="Proteomes" id="UP000015101">
    <property type="component" value="Unassembled WGS sequence"/>
</dbReference>
<feature type="compositionally biased region" description="Acidic residues" evidence="3">
    <location>
        <begin position="761"/>
        <end position="776"/>
    </location>
</feature>
<dbReference type="InterPro" id="IPR001245">
    <property type="entry name" value="Ser-Thr/Tyr_kinase_cat_dom"/>
</dbReference>
<keyword evidence="4" id="KW-1133">Transmembrane helix</keyword>
<dbReference type="RefSeq" id="XP_009029024.1">
    <property type="nucleotide sequence ID" value="XM_009030776.1"/>
</dbReference>
<dbReference type="PROSITE" id="PS00109">
    <property type="entry name" value="PROTEIN_KINASE_TYR"/>
    <property type="match status" value="1"/>
</dbReference>
<dbReference type="GO" id="GO:0007169">
    <property type="term" value="P:cell surface receptor protein tyrosine kinase signaling pathway"/>
    <property type="evidence" value="ECO:0000318"/>
    <property type="project" value="GO_Central"/>
</dbReference>
<dbReference type="InterPro" id="IPR008266">
    <property type="entry name" value="Tyr_kinase_AS"/>
</dbReference>
<dbReference type="GO" id="GO:0005524">
    <property type="term" value="F:ATP binding"/>
    <property type="evidence" value="ECO:0007669"/>
    <property type="project" value="InterPro"/>
</dbReference>
<comment type="caution">
    <text evidence="2">Lacks conserved residue(s) required for the propagation of feature annotation.</text>
</comment>
<dbReference type="GeneID" id="20200696"/>
<evidence type="ECO:0000256" key="1">
    <source>
        <dbReference type="ARBA" id="ARBA00023157"/>
    </source>
</evidence>
<dbReference type="InParanoid" id="T1EVU6"/>
<feature type="region of interest" description="Disordered" evidence="3">
    <location>
        <begin position="757"/>
        <end position="786"/>
    </location>
</feature>
<dbReference type="GO" id="GO:0043235">
    <property type="term" value="C:receptor complex"/>
    <property type="evidence" value="ECO:0000318"/>
    <property type="project" value="GO_Central"/>
</dbReference>
<dbReference type="Gene3D" id="3.30.200.20">
    <property type="entry name" value="Phosphorylase Kinase, domain 1"/>
    <property type="match status" value="1"/>
</dbReference>
<dbReference type="EMBL" id="AMQM01001845">
    <property type="status" value="NOT_ANNOTATED_CDS"/>
    <property type="molecule type" value="Genomic_DNA"/>
</dbReference>
<dbReference type="GO" id="GO:0005886">
    <property type="term" value="C:plasma membrane"/>
    <property type="evidence" value="ECO:0000318"/>
    <property type="project" value="GO_Central"/>
</dbReference>
<evidence type="ECO:0000313" key="9">
    <source>
        <dbReference type="Proteomes" id="UP000015101"/>
    </source>
</evidence>
<accession>T1EVU6</accession>
<keyword evidence="9" id="KW-1185">Reference proteome</keyword>
<gene>
    <name evidence="8" type="primary">20200696</name>
    <name evidence="7" type="ORF">HELRODRAFT_164816</name>
</gene>
<evidence type="ECO:0000259" key="5">
    <source>
        <dbReference type="PROSITE" id="PS50011"/>
    </source>
</evidence>
<feature type="transmembrane region" description="Helical" evidence="4">
    <location>
        <begin position="244"/>
        <end position="265"/>
    </location>
</feature>
<dbReference type="PROSITE" id="PS50011">
    <property type="entry name" value="PROTEIN_KINASE_DOM"/>
    <property type="match status" value="1"/>
</dbReference>
<dbReference type="EnsemblMetazoa" id="HelroT164816">
    <property type="protein sequence ID" value="HelroP164816"/>
    <property type="gene ID" value="HelroG164816"/>
</dbReference>
<dbReference type="GO" id="GO:0045664">
    <property type="term" value="P:regulation of neuron differentiation"/>
    <property type="evidence" value="ECO:0000318"/>
    <property type="project" value="GO_Central"/>
</dbReference>
<keyword evidence="4" id="KW-0472">Membrane</keyword>
<name>T1EVU6_HELRO</name>
<reference evidence="7 9" key="2">
    <citation type="journal article" date="2013" name="Nature">
        <title>Insights into bilaterian evolution from three spiralian genomes.</title>
        <authorList>
            <person name="Simakov O."/>
            <person name="Marletaz F."/>
            <person name="Cho S.J."/>
            <person name="Edsinger-Gonzales E."/>
            <person name="Havlak P."/>
            <person name="Hellsten U."/>
            <person name="Kuo D.H."/>
            <person name="Larsson T."/>
            <person name="Lv J."/>
            <person name="Arendt D."/>
            <person name="Savage R."/>
            <person name="Osoegawa K."/>
            <person name="de Jong P."/>
            <person name="Grimwood J."/>
            <person name="Chapman J.A."/>
            <person name="Shapiro H."/>
            <person name="Aerts A."/>
            <person name="Otillar R.P."/>
            <person name="Terry A.Y."/>
            <person name="Boore J.L."/>
            <person name="Grigoriev I.V."/>
            <person name="Lindberg D.R."/>
            <person name="Seaver E.C."/>
            <person name="Weisblat D.A."/>
            <person name="Putnam N.H."/>
            <person name="Rokhsar D.S."/>
        </authorList>
    </citation>
    <scope>NUCLEOTIDE SEQUENCE</scope>
</reference>
<feature type="region of interest" description="Disordered" evidence="3">
    <location>
        <begin position="690"/>
        <end position="743"/>
    </location>
</feature>
<dbReference type="PANTHER" id="PTHR24416">
    <property type="entry name" value="TYROSINE-PROTEIN KINASE RECEPTOR"/>
    <property type="match status" value="1"/>
</dbReference>
<dbReference type="HOGENOM" id="CLU_356903_0_0_1"/>
<dbReference type="Gene3D" id="1.10.510.10">
    <property type="entry name" value="Transferase(Phosphotransferase) domain 1"/>
    <property type="match status" value="1"/>
</dbReference>
<dbReference type="PANTHER" id="PTHR24416:SF604">
    <property type="entry name" value="RECEPTOR PROTEIN-TYROSINE KINASE"/>
    <property type="match status" value="1"/>
</dbReference>
<dbReference type="Pfam" id="PF07714">
    <property type="entry name" value="PK_Tyr_Ser-Thr"/>
    <property type="match status" value="1"/>
</dbReference>
<dbReference type="KEGG" id="hro:HELRODRAFT_164816"/>
<dbReference type="eggNOG" id="KOG1026">
    <property type="taxonomic scope" value="Eukaryota"/>
</dbReference>
<dbReference type="InterPro" id="IPR000719">
    <property type="entry name" value="Prot_kinase_dom"/>
</dbReference>
<dbReference type="OrthoDB" id="4062651at2759"/>
<dbReference type="InterPro" id="IPR020067">
    <property type="entry name" value="Frizzled_dom"/>
</dbReference>
<evidence type="ECO:0000259" key="6">
    <source>
        <dbReference type="PROSITE" id="PS50038"/>
    </source>
</evidence>
<sequence length="786" mass="87469">MVVDDLKRIIWFMWHGGVDTDDMLKHRKKQNPPPHPNCSPYMGDVCRGAFNNNITLSSSSSSLLSSSPGFMPPLTPIVNVAVIHDVGSQSFVEKRLASLKLGMMTSKTADDTCVRIATVYLCRLFFKTCGSHNQAFLQHEQQQQQRRRQRPRQPQFEDETPSSILSLLCYDDCKTFESEKCQAEREIIRLSSSAAEFSNLLPKDTSCVPASHGVGLYGSKPEKNPNHCIWRPPTSSPHDQVNHIIYIVAVLAASILIVCLLAIFIKRRCNSEEKSLEAKKKQLKDLESSNNSNALLSNNMMSKKAAPGMLLNGKEQSPTYQSNQFQSHYPNTVVSSSSSGHNSVAMYNNVPTVSAVNISFLYPIGSGHFGPVYAGQLIDHQSNIMFPQQQALLQQQKPVIVATLSEHADPTLKTRFEKELRSISSLRHDHQNVLKCVALCHAGSPRSLLYEFVDGVDLKQHLNLLTSTNSFDLPSALDYGCQVARGLEYMSEQGYYHGDLAARNVLVPKTADRCLRLTNLGVSRQVYEADYCLCPCQQVLSLRWCPTEQVVSGEAGWFTEIWSMGVLLWEIFTGGNRPYGILSDSQLLLEMQSGKQPVPQLPVEFPQEIRETVDGCWHPDPQRRVTASTLRKNLENAGLNIFNVTKNNGNIITVNNSALSGPNVASCQSNQNTLGPTFSFHSPQTVYTMHQQQKHLQKQNLTTGQTSSQPQPQQQQQQRLQQQQPLSPTTSSNHTSSTNLVNSPIKSCAINNLTPAVNTINDDDEDDDDYASDADECQPALKQYPC</sequence>
<dbReference type="InterPro" id="IPR036790">
    <property type="entry name" value="Frizzled_dom_sf"/>
</dbReference>
<dbReference type="PROSITE" id="PS50038">
    <property type="entry name" value="FZ"/>
    <property type="match status" value="1"/>
</dbReference>
<evidence type="ECO:0008006" key="10">
    <source>
        <dbReference type="Google" id="ProtNLM"/>
    </source>
</evidence>
<reference evidence="9" key="1">
    <citation type="submission" date="2012-12" db="EMBL/GenBank/DDBJ databases">
        <authorList>
            <person name="Hellsten U."/>
            <person name="Grimwood J."/>
            <person name="Chapman J.A."/>
            <person name="Shapiro H."/>
            <person name="Aerts A."/>
            <person name="Otillar R.P."/>
            <person name="Terry A.Y."/>
            <person name="Boore J.L."/>
            <person name="Simakov O."/>
            <person name="Marletaz F."/>
            <person name="Cho S.-J."/>
            <person name="Edsinger-Gonzales E."/>
            <person name="Havlak P."/>
            <person name="Kuo D.-H."/>
            <person name="Larsson T."/>
            <person name="Lv J."/>
            <person name="Arendt D."/>
            <person name="Savage R."/>
            <person name="Osoegawa K."/>
            <person name="de Jong P."/>
            <person name="Lindberg D.R."/>
            <person name="Seaver E.C."/>
            <person name="Weisblat D.A."/>
            <person name="Putnam N.H."/>
            <person name="Grigoriev I.V."/>
            <person name="Rokhsar D.S."/>
        </authorList>
    </citation>
    <scope>NUCLEOTIDE SEQUENCE</scope>
</reference>
<evidence type="ECO:0000256" key="2">
    <source>
        <dbReference type="PROSITE-ProRule" id="PRU00090"/>
    </source>
</evidence>
<dbReference type="GO" id="GO:0004714">
    <property type="term" value="F:transmembrane receptor protein tyrosine kinase activity"/>
    <property type="evidence" value="ECO:0000318"/>
    <property type="project" value="GO_Central"/>
</dbReference>
<reference evidence="8" key="3">
    <citation type="submission" date="2015-06" db="UniProtKB">
        <authorList>
            <consortium name="EnsemblMetazoa"/>
        </authorList>
    </citation>
    <scope>IDENTIFICATION</scope>
</reference>
<dbReference type="InterPro" id="IPR050122">
    <property type="entry name" value="RTK"/>
</dbReference>
<dbReference type="SUPFAM" id="SSF56112">
    <property type="entry name" value="Protein kinase-like (PK-like)"/>
    <property type="match status" value="1"/>
</dbReference>
<dbReference type="AlphaFoldDB" id="T1EVU6"/>
<dbReference type="FunFam" id="1.10.510.10:FF:001425">
    <property type="entry name" value="Predicted protein"/>
    <property type="match status" value="1"/>
</dbReference>
<dbReference type="EMBL" id="AMQM01001846">
    <property type="status" value="NOT_ANNOTATED_CDS"/>
    <property type="molecule type" value="Genomic_DNA"/>
</dbReference>
<dbReference type="PRINTS" id="PR00109">
    <property type="entry name" value="TYRKINASE"/>
</dbReference>
<dbReference type="CTD" id="20200696"/>
<organism evidence="8 9">
    <name type="scientific">Helobdella robusta</name>
    <name type="common">Californian leech</name>
    <dbReference type="NCBI Taxonomy" id="6412"/>
    <lineage>
        <taxon>Eukaryota</taxon>
        <taxon>Metazoa</taxon>
        <taxon>Spiralia</taxon>
        <taxon>Lophotrochozoa</taxon>
        <taxon>Annelida</taxon>
        <taxon>Clitellata</taxon>
        <taxon>Hirudinea</taxon>
        <taxon>Rhynchobdellida</taxon>
        <taxon>Glossiphoniidae</taxon>
        <taxon>Helobdella</taxon>
    </lineage>
</organism>
<evidence type="ECO:0000256" key="3">
    <source>
        <dbReference type="SAM" id="MobiDB-lite"/>
    </source>
</evidence>
<evidence type="ECO:0000256" key="4">
    <source>
        <dbReference type="SAM" id="Phobius"/>
    </source>
</evidence>
<keyword evidence="1" id="KW-1015">Disulfide bond</keyword>
<feature type="compositionally biased region" description="Low complexity" evidence="3">
    <location>
        <begin position="698"/>
        <end position="743"/>
    </location>
</feature>
<dbReference type="InterPro" id="IPR011009">
    <property type="entry name" value="Kinase-like_dom_sf"/>
</dbReference>
<protein>
    <recommendedName>
        <fullName evidence="10">Protein kinase domain-containing protein</fullName>
    </recommendedName>
</protein>
<dbReference type="STRING" id="6412.T1EVU6"/>